<keyword evidence="2" id="KW-0378">Hydrolase</keyword>
<dbReference type="EMBL" id="FPHB01000046">
    <property type="protein sequence ID" value="SFV59410.1"/>
    <property type="molecule type" value="Genomic_DNA"/>
</dbReference>
<dbReference type="InterPro" id="IPR026026">
    <property type="entry name" value="HIT_Hint"/>
</dbReference>
<dbReference type="InterPro" id="IPR036265">
    <property type="entry name" value="HIT-like_sf"/>
</dbReference>
<accession>A0A1W1C0Q1</accession>
<sequence>MIIFQNKHFYIEVEPSTLPWLKIFTQTPYKELTDMPKELRDQLWEIYYIIEEVMRDYFQPDKINMASFANMLPRVHIHVIARFKDDAYFPNPVWGERLRDDKVIKKDFELFYKEVAKRVERVK</sequence>
<dbReference type="SUPFAM" id="SSF54197">
    <property type="entry name" value="HIT-like"/>
    <property type="match status" value="1"/>
</dbReference>
<dbReference type="Pfam" id="PF01230">
    <property type="entry name" value="HIT"/>
    <property type="match status" value="1"/>
</dbReference>
<protein>
    <submittedName>
        <fullName evidence="2">Diadenosine tetraphosphate (Ap4A) hydrolase and other HIT family hydrolases</fullName>
    </submittedName>
</protein>
<dbReference type="InterPro" id="IPR011146">
    <property type="entry name" value="HIT-like"/>
</dbReference>
<reference evidence="2" key="1">
    <citation type="submission" date="2016-10" db="EMBL/GenBank/DDBJ databases">
        <authorList>
            <person name="de Groot N.N."/>
        </authorList>
    </citation>
    <scope>NUCLEOTIDE SEQUENCE</scope>
</reference>
<dbReference type="PROSITE" id="PS51084">
    <property type="entry name" value="HIT_2"/>
    <property type="match status" value="1"/>
</dbReference>
<organism evidence="2">
    <name type="scientific">hydrothermal vent metagenome</name>
    <dbReference type="NCBI Taxonomy" id="652676"/>
    <lineage>
        <taxon>unclassified sequences</taxon>
        <taxon>metagenomes</taxon>
        <taxon>ecological metagenomes</taxon>
    </lineage>
</organism>
<name>A0A1W1C0Q1_9ZZZZ</name>
<evidence type="ECO:0000313" key="2">
    <source>
        <dbReference type="EMBL" id="SFV59410.1"/>
    </source>
</evidence>
<dbReference type="Gene3D" id="3.30.428.10">
    <property type="entry name" value="HIT-like"/>
    <property type="match status" value="1"/>
</dbReference>
<dbReference type="AlphaFoldDB" id="A0A1W1C0Q1"/>
<evidence type="ECO:0000259" key="1">
    <source>
        <dbReference type="PROSITE" id="PS51084"/>
    </source>
</evidence>
<dbReference type="GO" id="GO:0016787">
    <property type="term" value="F:hydrolase activity"/>
    <property type="evidence" value="ECO:0007669"/>
    <property type="project" value="UniProtKB-KW"/>
</dbReference>
<feature type="domain" description="HIT" evidence="1">
    <location>
        <begin position="1"/>
        <end position="89"/>
    </location>
</feature>
<proteinExistence type="predicted"/>
<gene>
    <name evidence="2" type="ORF">MNB_SM-7-87</name>
</gene>
<dbReference type="PIRSF" id="PIRSF000714">
    <property type="entry name" value="HIT"/>
    <property type="match status" value="1"/>
</dbReference>